<accession>A0A841I818</accession>
<dbReference type="InterPro" id="IPR025115">
    <property type="entry name" value="DUF4034"/>
</dbReference>
<dbReference type="Gene3D" id="1.25.40.10">
    <property type="entry name" value="Tetratricopeptide repeat domain"/>
    <property type="match status" value="1"/>
</dbReference>
<reference evidence="3 4" key="1">
    <citation type="submission" date="2020-08" db="EMBL/GenBank/DDBJ databases">
        <title>Genomic Encyclopedia of Type Strains, Phase IV (KMG-IV): sequencing the most valuable type-strain genomes for metagenomic binning, comparative biology and taxonomic classification.</title>
        <authorList>
            <person name="Goeker M."/>
        </authorList>
    </citation>
    <scope>NUCLEOTIDE SEQUENCE [LARGE SCALE GENOMIC DNA]</scope>
    <source>
        <strain evidence="3 4">DSM 21458</strain>
    </source>
</reference>
<dbReference type="AlphaFoldDB" id="A0A841I818"/>
<comment type="caution">
    <text evidence="3">The sequence shown here is derived from an EMBL/GenBank/DDBJ whole genome shotgun (WGS) entry which is preliminary data.</text>
</comment>
<dbReference type="EMBL" id="JACHHG010000017">
    <property type="protein sequence ID" value="MBB6099945.1"/>
    <property type="molecule type" value="Genomic_DNA"/>
</dbReference>
<evidence type="ECO:0000313" key="4">
    <source>
        <dbReference type="Proteomes" id="UP000569951"/>
    </source>
</evidence>
<evidence type="ECO:0000313" key="3">
    <source>
        <dbReference type="EMBL" id="MBB6099945.1"/>
    </source>
</evidence>
<keyword evidence="4" id="KW-1185">Reference proteome</keyword>
<feature type="compositionally biased region" description="Low complexity" evidence="1">
    <location>
        <begin position="1"/>
        <end position="11"/>
    </location>
</feature>
<protein>
    <submittedName>
        <fullName evidence="3">Tetratricopeptide (TPR) repeat protein</fullName>
    </submittedName>
</protein>
<evidence type="ECO:0000259" key="2">
    <source>
        <dbReference type="Pfam" id="PF13226"/>
    </source>
</evidence>
<dbReference type="Proteomes" id="UP000569951">
    <property type="component" value="Unassembled WGS sequence"/>
</dbReference>
<name>A0A841I818_9DEIO</name>
<dbReference type="Pfam" id="PF13226">
    <property type="entry name" value="DUF4034"/>
    <property type="match status" value="1"/>
</dbReference>
<dbReference type="InterPro" id="IPR011990">
    <property type="entry name" value="TPR-like_helical_dom_sf"/>
</dbReference>
<feature type="compositionally biased region" description="Pro residues" evidence="1">
    <location>
        <begin position="12"/>
        <end position="21"/>
    </location>
</feature>
<evidence type="ECO:0000256" key="1">
    <source>
        <dbReference type="SAM" id="MobiDB-lite"/>
    </source>
</evidence>
<proteinExistence type="predicted"/>
<sequence length="356" mass="40720">MQNTAASDPSPAAVPPPPSTSPQPLRIPSRLEMYGHLRRRNYAEVEQILSGLQQAYAQGHLTERQLSDAFLVSNDYRADLTPHLTELARRFPESYTACFALGNHHLAAAYTYRTYRRAHDIPERNRAHMHRHTELAWTHLQRATELSAQPTLASAKLLSILTLGGEVEQAWDLYYRALPSSPRSLLLRRTMLYALRAEWGGSLEEMTAFVNRAEHASLAESERQYLHATERHLRAHHLLHFQEQPLEARALFEESLRIQPVAGAHLGLARVAEQQENPAGAGYHYEQALQLEPENFFCQAQLAFHRLRQGQQVRASYRMFMHAVAWGEPWARDVHAHLGWQSWLTLLAIRVFAARK</sequence>
<dbReference type="RefSeq" id="WP_183988683.1">
    <property type="nucleotide sequence ID" value="NZ_JACHHG010000017.1"/>
</dbReference>
<gene>
    <name evidence="3" type="ORF">HNR42_003405</name>
</gene>
<feature type="region of interest" description="Disordered" evidence="1">
    <location>
        <begin position="1"/>
        <end position="26"/>
    </location>
</feature>
<feature type="domain" description="DUF4034" evidence="2">
    <location>
        <begin position="32"/>
        <end position="163"/>
    </location>
</feature>
<organism evidence="3 4">
    <name type="scientific">Deinobacterium chartae</name>
    <dbReference type="NCBI Taxonomy" id="521158"/>
    <lineage>
        <taxon>Bacteria</taxon>
        <taxon>Thermotogati</taxon>
        <taxon>Deinococcota</taxon>
        <taxon>Deinococci</taxon>
        <taxon>Deinococcales</taxon>
        <taxon>Deinococcaceae</taxon>
        <taxon>Deinobacterium</taxon>
    </lineage>
</organism>
<dbReference type="SUPFAM" id="SSF48452">
    <property type="entry name" value="TPR-like"/>
    <property type="match status" value="1"/>
</dbReference>